<dbReference type="NCBIfam" id="TIGR00281">
    <property type="entry name" value="SMC-Scp complex subunit ScpB"/>
    <property type="match status" value="1"/>
</dbReference>
<keyword evidence="4" id="KW-0131">Cell cycle</keyword>
<feature type="compositionally biased region" description="Acidic residues" evidence="5">
    <location>
        <begin position="11"/>
        <end position="21"/>
    </location>
</feature>
<feature type="region of interest" description="Disordered" evidence="5">
    <location>
        <begin position="37"/>
        <end position="62"/>
    </location>
</feature>
<sequence>MDEHDGNNPDESPETIGFDDDIESAYRQALEAIEGTDLLTAPAVSEPQEGEANSEESATGAATAVAATPARISAKQVIEAALFVGGTELTLKKLTSLLNDEYSADAIERMIEELNRQYATRGRAYLIDFGEGGYRMALRAQHEPIRHRVFGLGPKEVRLTQDALEVLALVAYRQPITRTVIEEHRDGSAGSILGSLVRRGLVNLQRDDSKTITYTTTNRFLEVFGLKSLKDLPQIERLEFK</sequence>
<accession>A0A517T379</accession>
<dbReference type="InterPro" id="IPR036390">
    <property type="entry name" value="WH_DNA-bd_sf"/>
</dbReference>
<dbReference type="SUPFAM" id="SSF46785">
    <property type="entry name" value="Winged helix' DNA-binding domain"/>
    <property type="match status" value="2"/>
</dbReference>
<keyword evidence="2" id="KW-0132">Cell division</keyword>
<dbReference type="PANTHER" id="PTHR34298:SF2">
    <property type="entry name" value="SEGREGATION AND CONDENSATION PROTEIN B"/>
    <property type="match status" value="1"/>
</dbReference>
<evidence type="ECO:0000256" key="2">
    <source>
        <dbReference type="ARBA" id="ARBA00022618"/>
    </source>
</evidence>
<dbReference type="GO" id="GO:0051301">
    <property type="term" value="P:cell division"/>
    <property type="evidence" value="ECO:0007669"/>
    <property type="project" value="UniProtKB-KW"/>
</dbReference>
<dbReference type="OrthoDB" id="211906at2"/>
<proteinExistence type="predicted"/>
<gene>
    <name evidence="6" type="ORF">V22_00350</name>
</gene>
<dbReference type="RefSeq" id="WP_145258671.1">
    <property type="nucleotide sequence ID" value="NZ_CP036316.1"/>
</dbReference>
<dbReference type="KEGG" id="chya:V22_00350"/>
<organism evidence="6 7">
    <name type="scientific">Calycomorphotria hydatis</name>
    <dbReference type="NCBI Taxonomy" id="2528027"/>
    <lineage>
        <taxon>Bacteria</taxon>
        <taxon>Pseudomonadati</taxon>
        <taxon>Planctomycetota</taxon>
        <taxon>Planctomycetia</taxon>
        <taxon>Planctomycetales</taxon>
        <taxon>Planctomycetaceae</taxon>
        <taxon>Calycomorphotria</taxon>
    </lineage>
</organism>
<dbReference type="Gene3D" id="1.10.10.10">
    <property type="entry name" value="Winged helix-like DNA-binding domain superfamily/Winged helix DNA-binding domain"/>
    <property type="match status" value="2"/>
</dbReference>
<dbReference type="PANTHER" id="PTHR34298">
    <property type="entry name" value="SEGREGATION AND CONDENSATION PROTEIN B"/>
    <property type="match status" value="1"/>
</dbReference>
<dbReference type="AlphaFoldDB" id="A0A517T379"/>
<protein>
    <recommendedName>
        <fullName evidence="8">Segregation and condensation protein B</fullName>
    </recommendedName>
</protein>
<dbReference type="Proteomes" id="UP000319976">
    <property type="component" value="Chromosome"/>
</dbReference>
<keyword evidence="1" id="KW-0963">Cytoplasm</keyword>
<dbReference type="InterPro" id="IPR036388">
    <property type="entry name" value="WH-like_DNA-bd_sf"/>
</dbReference>
<dbReference type="Pfam" id="PF04079">
    <property type="entry name" value="SMC_ScpB"/>
    <property type="match status" value="1"/>
</dbReference>
<dbReference type="GO" id="GO:0051304">
    <property type="term" value="P:chromosome separation"/>
    <property type="evidence" value="ECO:0007669"/>
    <property type="project" value="InterPro"/>
</dbReference>
<dbReference type="InterPro" id="IPR005234">
    <property type="entry name" value="ScpB_csome_segregation"/>
</dbReference>
<keyword evidence="7" id="KW-1185">Reference proteome</keyword>
<evidence type="ECO:0008006" key="8">
    <source>
        <dbReference type="Google" id="ProtNLM"/>
    </source>
</evidence>
<evidence type="ECO:0000256" key="4">
    <source>
        <dbReference type="ARBA" id="ARBA00023306"/>
    </source>
</evidence>
<evidence type="ECO:0000256" key="5">
    <source>
        <dbReference type="SAM" id="MobiDB-lite"/>
    </source>
</evidence>
<dbReference type="EMBL" id="CP036316">
    <property type="protein sequence ID" value="QDT62837.1"/>
    <property type="molecule type" value="Genomic_DNA"/>
</dbReference>
<evidence type="ECO:0000256" key="3">
    <source>
        <dbReference type="ARBA" id="ARBA00022829"/>
    </source>
</evidence>
<reference evidence="6 7" key="1">
    <citation type="submission" date="2019-02" db="EMBL/GenBank/DDBJ databases">
        <title>Deep-cultivation of Planctomycetes and their phenomic and genomic characterization uncovers novel biology.</title>
        <authorList>
            <person name="Wiegand S."/>
            <person name="Jogler M."/>
            <person name="Boedeker C."/>
            <person name="Pinto D."/>
            <person name="Vollmers J."/>
            <person name="Rivas-Marin E."/>
            <person name="Kohn T."/>
            <person name="Peeters S.H."/>
            <person name="Heuer A."/>
            <person name="Rast P."/>
            <person name="Oberbeckmann S."/>
            <person name="Bunk B."/>
            <person name="Jeske O."/>
            <person name="Meyerdierks A."/>
            <person name="Storesund J.E."/>
            <person name="Kallscheuer N."/>
            <person name="Luecker S."/>
            <person name="Lage O.M."/>
            <person name="Pohl T."/>
            <person name="Merkel B.J."/>
            <person name="Hornburger P."/>
            <person name="Mueller R.-W."/>
            <person name="Bruemmer F."/>
            <person name="Labrenz M."/>
            <person name="Spormann A.M."/>
            <person name="Op den Camp H."/>
            <person name="Overmann J."/>
            <person name="Amann R."/>
            <person name="Jetten M.S.M."/>
            <person name="Mascher T."/>
            <person name="Medema M.H."/>
            <person name="Devos D.P."/>
            <person name="Kaster A.-K."/>
            <person name="Ovreas L."/>
            <person name="Rohde M."/>
            <person name="Galperin M.Y."/>
            <person name="Jogler C."/>
        </authorList>
    </citation>
    <scope>NUCLEOTIDE SEQUENCE [LARGE SCALE GENOMIC DNA]</scope>
    <source>
        <strain evidence="6 7">V22</strain>
    </source>
</reference>
<feature type="region of interest" description="Disordered" evidence="5">
    <location>
        <begin position="1"/>
        <end position="21"/>
    </location>
</feature>
<evidence type="ECO:0000313" key="6">
    <source>
        <dbReference type="EMBL" id="QDT62837.1"/>
    </source>
</evidence>
<keyword evidence="3" id="KW-0159">Chromosome partition</keyword>
<evidence type="ECO:0000313" key="7">
    <source>
        <dbReference type="Proteomes" id="UP000319976"/>
    </source>
</evidence>
<evidence type="ECO:0000256" key="1">
    <source>
        <dbReference type="ARBA" id="ARBA00022490"/>
    </source>
</evidence>
<name>A0A517T379_9PLAN</name>